<name>A0A1X1V7Z6_MYCGS</name>
<gene>
    <name evidence="1" type="ORF">AWC07_13915</name>
</gene>
<dbReference type="EMBL" id="LQOX01000125">
    <property type="protein sequence ID" value="ORV65139.1"/>
    <property type="molecule type" value="Genomic_DNA"/>
</dbReference>
<dbReference type="AlphaFoldDB" id="A0A1X1V7Z6"/>
<reference evidence="1 2" key="1">
    <citation type="submission" date="2016-01" db="EMBL/GenBank/DDBJ databases">
        <title>The new phylogeny of the genus Mycobacterium.</title>
        <authorList>
            <person name="Tarcisio F."/>
            <person name="Conor M."/>
            <person name="Antonella G."/>
            <person name="Elisabetta G."/>
            <person name="Giulia F.S."/>
            <person name="Sara T."/>
            <person name="Anna F."/>
            <person name="Clotilde B."/>
            <person name="Roberto B."/>
            <person name="Veronica D.S."/>
            <person name="Fabio R."/>
            <person name="Monica P."/>
            <person name="Olivier J."/>
            <person name="Enrico T."/>
            <person name="Nicola S."/>
        </authorList>
    </citation>
    <scope>NUCLEOTIDE SEQUENCE [LARGE SCALE GENOMIC DNA]</scope>
    <source>
        <strain evidence="1 2">DSM 43505</strain>
    </source>
</reference>
<evidence type="ECO:0000313" key="2">
    <source>
        <dbReference type="Proteomes" id="UP000193738"/>
    </source>
</evidence>
<sequence>MQTHWLVLFKQASTVRMAAVASTATPIAIRSLGLGWRLLGTCGGSSSKQAVSMTMSAIVCRLAVNNGSR</sequence>
<dbReference type="RefSeq" id="WP_051507758.1">
    <property type="nucleotide sequence ID" value="NZ_LQOX01000125.1"/>
</dbReference>
<keyword evidence="2" id="KW-1185">Reference proteome</keyword>
<organism evidence="1 2">
    <name type="scientific">Mycobacterium gastri</name>
    <dbReference type="NCBI Taxonomy" id="1777"/>
    <lineage>
        <taxon>Bacteria</taxon>
        <taxon>Bacillati</taxon>
        <taxon>Actinomycetota</taxon>
        <taxon>Actinomycetes</taxon>
        <taxon>Mycobacteriales</taxon>
        <taxon>Mycobacteriaceae</taxon>
        <taxon>Mycobacterium</taxon>
    </lineage>
</organism>
<evidence type="ECO:0000313" key="1">
    <source>
        <dbReference type="EMBL" id="ORV65139.1"/>
    </source>
</evidence>
<comment type="caution">
    <text evidence="1">The sequence shown here is derived from an EMBL/GenBank/DDBJ whole genome shotgun (WGS) entry which is preliminary data.</text>
</comment>
<accession>A0A1X1V7Z6</accession>
<protein>
    <submittedName>
        <fullName evidence="1">Uncharacterized protein</fullName>
    </submittedName>
</protein>
<dbReference type="Proteomes" id="UP000193738">
    <property type="component" value="Unassembled WGS sequence"/>
</dbReference>
<proteinExistence type="predicted"/>